<evidence type="ECO:0000313" key="3">
    <source>
        <dbReference type="Proteomes" id="UP000501692"/>
    </source>
</evidence>
<feature type="region of interest" description="Disordered" evidence="1">
    <location>
        <begin position="1"/>
        <end position="20"/>
    </location>
</feature>
<sequence length="64" mass="6754">MGSKPKVVQGPTAEEQAKLAADQAALETNADQALRKRQRKSTILSSLDMTAPQQTALGKTNTGT</sequence>
<organism evidence="2 3">
    <name type="scientific">Acinetobacter pittii</name>
    <name type="common">Acinetobacter genomosp. 3</name>
    <dbReference type="NCBI Taxonomy" id="48296"/>
    <lineage>
        <taxon>Bacteria</taxon>
        <taxon>Pseudomonadati</taxon>
        <taxon>Pseudomonadota</taxon>
        <taxon>Gammaproteobacteria</taxon>
        <taxon>Moraxellales</taxon>
        <taxon>Moraxellaceae</taxon>
        <taxon>Acinetobacter</taxon>
        <taxon>Acinetobacter calcoaceticus/baumannii complex</taxon>
    </lineage>
</organism>
<feature type="region of interest" description="Disordered" evidence="1">
    <location>
        <begin position="30"/>
        <end position="64"/>
    </location>
</feature>
<geneLocation type="plasmid" evidence="3">
    <name>pa1254_1</name>
</geneLocation>
<evidence type="ECO:0000313" key="2">
    <source>
        <dbReference type="EMBL" id="QIT19953.1"/>
    </source>
</evidence>
<feature type="compositionally biased region" description="Polar residues" evidence="1">
    <location>
        <begin position="41"/>
        <end position="64"/>
    </location>
</feature>
<proteinExistence type="predicted"/>
<dbReference type="AlphaFoldDB" id="A0A6H0G002"/>
<dbReference type="RefSeq" id="WP_136360885.1">
    <property type="nucleotide sequence ID" value="NZ_CP049807.1"/>
</dbReference>
<evidence type="ECO:0000256" key="1">
    <source>
        <dbReference type="SAM" id="MobiDB-lite"/>
    </source>
</evidence>
<dbReference type="Proteomes" id="UP000501692">
    <property type="component" value="Plasmid pA1254_1"/>
</dbReference>
<keyword evidence="2" id="KW-0614">Plasmid</keyword>
<accession>A0A6H0G002</accession>
<reference evidence="2 3" key="1">
    <citation type="submission" date="2020-03" db="EMBL/GenBank/DDBJ databases">
        <authorList>
            <person name="Zhang L."/>
            <person name="Han X."/>
            <person name="Chen Y."/>
            <person name="Yu Y."/>
        </authorList>
    </citation>
    <scope>NUCLEOTIDE SEQUENCE [LARGE SCALE GENOMIC DNA]</scope>
    <source>
        <strain evidence="2 3">A1254</strain>
        <plasmid evidence="3">pa1254_1</plasmid>
    </source>
</reference>
<protein>
    <submittedName>
        <fullName evidence="2">Uncharacterized protein</fullName>
    </submittedName>
</protein>
<dbReference type="EMBL" id="CP049807">
    <property type="protein sequence ID" value="QIT19953.1"/>
    <property type="molecule type" value="Genomic_DNA"/>
</dbReference>
<gene>
    <name evidence="2" type="ORF">G8E09_19255</name>
</gene>
<name>A0A6H0G002_ACIPI</name>